<dbReference type="GO" id="GO:0051082">
    <property type="term" value="F:unfolded protein binding"/>
    <property type="evidence" value="ECO:0007669"/>
    <property type="project" value="TreeGrafter"/>
</dbReference>
<feature type="region of interest" description="Disordered" evidence="2">
    <location>
        <begin position="91"/>
        <end position="160"/>
    </location>
</feature>
<name>A0A7S2XI77_9STRA</name>
<dbReference type="EMBL" id="HBHQ01001648">
    <property type="protein sequence ID" value="CAD9809219.1"/>
    <property type="molecule type" value="Transcribed_RNA"/>
</dbReference>
<dbReference type="GO" id="GO:0070072">
    <property type="term" value="P:vacuolar proton-transporting V-type ATPase complex assembly"/>
    <property type="evidence" value="ECO:0007669"/>
    <property type="project" value="InterPro"/>
</dbReference>
<proteinExistence type="predicted"/>
<protein>
    <recommendedName>
        <fullName evidence="1">Vacuolar ATPase assembly protein VMA22</fullName>
    </recommendedName>
</protein>
<accession>A0A7S2XI77</accession>
<evidence type="ECO:0000256" key="2">
    <source>
        <dbReference type="SAM" id="MobiDB-lite"/>
    </source>
</evidence>
<dbReference type="PANTHER" id="PTHR31996:SF2">
    <property type="entry name" value="COILED-COIL DOMAIN-CONTAINING PROTEIN 115"/>
    <property type="match status" value="1"/>
</dbReference>
<dbReference type="PANTHER" id="PTHR31996">
    <property type="entry name" value="COILED-COIL DOMAIN-CONTAINING PROTEIN 115"/>
    <property type="match status" value="1"/>
</dbReference>
<gene>
    <name evidence="3" type="ORF">ASEP1449_LOCUS1041</name>
</gene>
<dbReference type="InterPro" id="IPR040357">
    <property type="entry name" value="Vma22/CCDC115"/>
</dbReference>
<feature type="compositionally biased region" description="Low complexity" evidence="2">
    <location>
        <begin position="119"/>
        <end position="131"/>
    </location>
</feature>
<feature type="compositionally biased region" description="Polar residues" evidence="2">
    <location>
        <begin position="142"/>
        <end position="151"/>
    </location>
</feature>
<organism evidence="3">
    <name type="scientific">Attheya septentrionalis</name>
    <dbReference type="NCBI Taxonomy" id="420275"/>
    <lineage>
        <taxon>Eukaryota</taxon>
        <taxon>Sar</taxon>
        <taxon>Stramenopiles</taxon>
        <taxon>Ochrophyta</taxon>
        <taxon>Bacillariophyta</taxon>
        <taxon>Coscinodiscophyceae</taxon>
        <taxon>Chaetocerotophycidae</taxon>
        <taxon>Chaetocerotales</taxon>
        <taxon>Attheyaceae</taxon>
        <taxon>Attheya</taxon>
    </lineage>
</organism>
<sequence>MGKTKDQSTSSSVAGGRVEALLLLDAYSTAHAGASQQFKSSLWNLSKARRQMGGMHLGTSTNFSASNVREELRAKAILTLLEPKLVQEQDGKDKMIDTDPYILSLDGPPNVESDDKENSNNSHTNEETLSSAGLRQRKGTKESNAAANKWTQEQEKWEEEDEIEEAKLRNVDPAYLFAGLPPPSLKAAQSNAREALAGYIEAANLIVALMETLNTQETKK</sequence>
<evidence type="ECO:0000313" key="3">
    <source>
        <dbReference type="EMBL" id="CAD9809219.1"/>
    </source>
</evidence>
<evidence type="ECO:0000256" key="1">
    <source>
        <dbReference type="ARBA" id="ARBA00093634"/>
    </source>
</evidence>
<dbReference type="AlphaFoldDB" id="A0A7S2XI77"/>
<reference evidence="3" key="1">
    <citation type="submission" date="2021-01" db="EMBL/GenBank/DDBJ databases">
        <authorList>
            <person name="Corre E."/>
            <person name="Pelletier E."/>
            <person name="Niang G."/>
            <person name="Scheremetjew M."/>
            <person name="Finn R."/>
            <person name="Kale V."/>
            <person name="Holt S."/>
            <person name="Cochrane G."/>
            <person name="Meng A."/>
            <person name="Brown T."/>
            <person name="Cohen L."/>
        </authorList>
    </citation>
    <scope>NUCLEOTIDE SEQUENCE</scope>
    <source>
        <strain evidence="3">CCMP2084</strain>
    </source>
</reference>